<dbReference type="STRING" id="28743.ENSCVAP00000008530"/>
<protein>
    <recommendedName>
        <fullName evidence="2">Fibroblast growth factor</fullName>
        <shortName evidence="2">FGF</shortName>
    </recommendedName>
</protein>
<dbReference type="Proteomes" id="UP000265020">
    <property type="component" value="Unassembled WGS sequence"/>
</dbReference>
<evidence type="ECO:0000313" key="3">
    <source>
        <dbReference type="Ensembl" id="ENSCVAP00000008530.1"/>
    </source>
</evidence>
<reference evidence="3" key="1">
    <citation type="submission" date="2025-08" db="UniProtKB">
        <authorList>
            <consortium name="Ensembl"/>
        </authorList>
    </citation>
    <scope>IDENTIFICATION</scope>
</reference>
<dbReference type="GO" id="GO:0008083">
    <property type="term" value="F:growth factor activity"/>
    <property type="evidence" value="ECO:0007669"/>
    <property type="project" value="InterPro"/>
</dbReference>
<dbReference type="SUPFAM" id="SSF50353">
    <property type="entry name" value="Cytokine"/>
    <property type="match status" value="1"/>
</dbReference>
<dbReference type="SMART" id="SM00442">
    <property type="entry name" value="FGF"/>
    <property type="match status" value="1"/>
</dbReference>
<dbReference type="PRINTS" id="PR00262">
    <property type="entry name" value="IL1HBGF"/>
</dbReference>
<evidence type="ECO:0000256" key="1">
    <source>
        <dbReference type="ARBA" id="ARBA00007936"/>
    </source>
</evidence>
<dbReference type="CDD" id="cd23305">
    <property type="entry name" value="beta-trefoil_FGF3-like"/>
    <property type="match status" value="1"/>
</dbReference>
<keyword evidence="2" id="KW-0732">Signal</keyword>
<dbReference type="Gene3D" id="2.80.10.50">
    <property type="match status" value="1"/>
</dbReference>
<dbReference type="AlphaFoldDB" id="A0A3Q2FR82"/>
<keyword evidence="4" id="KW-1185">Reference proteome</keyword>
<organism evidence="3 4">
    <name type="scientific">Cyprinodon variegatus</name>
    <name type="common">Sheepshead minnow</name>
    <dbReference type="NCBI Taxonomy" id="28743"/>
    <lineage>
        <taxon>Eukaryota</taxon>
        <taxon>Metazoa</taxon>
        <taxon>Chordata</taxon>
        <taxon>Craniata</taxon>
        <taxon>Vertebrata</taxon>
        <taxon>Euteleostomi</taxon>
        <taxon>Actinopterygii</taxon>
        <taxon>Neopterygii</taxon>
        <taxon>Teleostei</taxon>
        <taxon>Neoteleostei</taxon>
        <taxon>Acanthomorphata</taxon>
        <taxon>Ovalentaria</taxon>
        <taxon>Atherinomorphae</taxon>
        <taxon>Cyprinodontiformes</taxon>
        <taxon>Cyprinodontidae</taxon>
        <taxon>Cyprinodon</taxon>
    </lineage>
</organism>
<sequence>YLMYGTMTVSSLLPSLLLLLLTAYFQRAEAKKSEEVKDSELLAFLCFTQNCQLPVSLLDKGEAVKQMLLYCRAGIGYHLQILPEGTVGGIHRPDPYCEPGVVGIRGVKSGLYLCMTEHGLAYGAEKFTDNCLFKESLEENHYTTYSSLSTPGNYLAISHRGQLRRGNSVGRNQSCAHFLPRII</sequence>
<dbReference type="Pfam" id="PF00167">
    <property type="entry name" value="FGF"/>
    <property type="match status" value="1"/>
</dbReference>
<dbReference type="PANTHER" id="PTHR11486">
    <property type="entry name" value="FIBROBLAST GROWTH FACTOR"/>
    <property type="match status" value="1"/>
</dbReference>
<dbReference type="InterPro" id="IPR002209">
    <property type="entry name" value="Fibroblast_GF_fam"/>
</dbReference>
<comment type="similarity">
    <text evidence="1 2">Belongs to the heparin-binding growth factors family.</text>
</comment>
<evidence type="ECO:0000313" key="4">
    <source>
        <dbReference type="Proteomes" id="UP000265020"/>
    </source>
</evidence>
<dbReference type="InterPro" id="IPR008996">
    <property type="entry name" value="IL1/FGF"/>
</dbReference>
<evidence type="ECO:0000256" key="2">
    <source>
        <dbReference type="RuleBase" id="RU049442"/>
    </source>
</evidence>
<accession>A0A3Q2FR82</accession>
<reference evidence="3" key="2">
    <citation type="submission" date="2025-09" db="UniProtKB">
        <authorList>
            <consortium name="Ensembl"/>
        </authorList>
    </citation>
    <scope>IDENTIFICATION</scope>
</reference>
<proteinExistence type="inferred from homology"/>
<feature type="chain" id="PRO_5018379133" description="Fibroblast growth factor" evidence="2">
    <location>
        <begin position="31"/>
        <end position="183"/>
    </location>
</feature>
<feature type="signal peptide" evidence="2">
    <location>
        <begin position="1"/>
        <end position="30"/>
    </location>
</feature>
<dbReference type="GeneTree" id="ENSGT00940000158449"/>
<dbReference type="PRINTS" id="PR00263">
    <property type="entry name" value="HBGFFGF"/>
</dbReference>
<name>A0A3Q2FR82_CYPVA</name>
<dbReference type="Ensembl" id="ENSCVAT00000001465.1">
    <property type="protein sequence ID" value="ENSCVAP00000008530.1"/>
    <property type="gene ID" value="ENSCVAG00000010362.1"/>
</dbReference>